<dbReference type="InterPro" id="IPR019933">
    <property type="entry name" value="DivIVA_domain"/>
</dbReference>
<dbReference type="Pfam" id="PF05103">
    <property type="entry name" value="DivIVA"/>
    <property type="match status" value="1"/>
</dbReference>
<dbReference type="InterPro" id="IPR007793">
    <property type="entry name" value="DivIVA_fam"/>
</dbReference>
<evidence type="ECO:0000256" key="7">
    <source>
        <dbReference type="ARBA" id="ARBA00023306"/>
    </source>
</evidence>
<sequence>MRLTPADVHNVAFKKPSIGKRGYDEDEVDAFLDLVEAELSRLIEENNELTLRLSATESGQASAPVAPEQQVPEQPVEQQSAVVEPAPQPVMAKPEPVVEQVPQPEPTPVPVQQAPAQKAPGTADHHVHAARLLGLAEETAQRLTDEAAEEAEQVRSSAKAESEALLSDAKNRSEQTLSDAKNRSEKTVADANAAAEAATRDSQLKAEAMDREAQRKYGEVMTQLTEQRTALEKKIDDLRTYEREYRSRLKGWITEQLSQLDEGNNAAAAPQDEPARK</sequence>
<evidence type="ECO:0000256" key="2">
    <source>
        <dbReference type="ARBA" id="ARBA00009008"/>
    </source>
</evidence>
<evidence type="ECO:0000256" key="6">
    <source>
        <dbReference type="ARBA" id="ARBA00023054"/>
    </source>
</evidence>
<feature type="compositionally biased region" description="Basic and acidic residues" evidence="9">
    <location>
        <begin position="198"/>
        <end position="218"/>
    </location>
</feature>
<feature type="compositionally biased region" description="Low complexity" evidence="9">
    <location>
        <begin position="63"/>
        <end position="85"/>
    </location>
</feature>
<evidence type="ECO:0000256" key="3">
    <source>
        <dbReference type="ARBA" id="ARBA00018787"/>
    </source>
</evidence>
<feature type="compositionally biased region" description="Low complexity" evidence="9">
    <location>
        <begin position="110"/>
        <end position="120"/>
    </location>
</feature>
<keyword evidence="5" id="KW-0132">Cell division</keyword>
<dbReference type="PANTHER" id="PTHR35794:SF2">
    <property type="entry name" value="CELL DIVISION PROTEIN DIVIVA"/>
    <property type="match status" value="1"/>
</dbReference>
<dbReference type="EMBL" id="CP159218">
    <property type="protein sequence ID" value="XCG62417.1"/>
    <property type="molecule type" value="Genomic_DNA"/>
</dbReference>
<dbReference type="GO" id="GO:0051301">
    <property type="term" value="P:cell division"/>
    <property type="evidence" value="ECO:0007669"/>
    <property type="project" value="UniProtKB-KW"/>
</dbReference>
<reference evidence="10" key="1">
    <citation type="submission" date="2024-05" db="EMBL/GenBank/DDBJ databases">
        <authorList>
            <person name="Cai S.Y."/>
            <person name="Jin L.M."/>
            <person name="Li H.R."/>
        </authorList>
    </citation>
    <scope>NUCLEOTIDE SEQUENCE</scope>
    <source>
        <strain evidence="10">A5-74</strain>
    </source>
</reference>
<keyword evidence="6" id="KW-0175">Coiled coil</keyword>
<evidence type="ECO:0000256" key="1">
    <source>
        <dbReference type="ARBA" id="ARBA00004496"/>
    </source>
</evidence>
<dbReference type="GO" id="GO:0005737">
    <property type="term" value="C:cytoplasm"/>
    <property type="evidence" value="ECO:0007669"/>
    <property type="project" value="UniProtKB-SubCell"/>
</dbReference>
<feature type="compositionally biased region" description="Low complexity" evidence="9">
    <location>
        <begin position="156"/>
        <end position="168"/>
    </location>
</feature>
<evidence type="ECO:0000256" key="5">
    <source>
        <dbReference type="ARBA" id="ARBA00022618"/>
    </source>
</evidence>
<evidence type="ECO:0000256" key="8">
    <source>
        <dbReference type="ARBA" id="ARBA00031737"/>
    </source>
</evidence>
<protein>
    <recommendedName>
        <fullName evidence="3">Cell wall synthesis protein Wag31</fullName>
    </recommendedName>
    <alternativeName>
        <fullName evidence="8">Antigen 84</fullName>
    </alternativeName>
</protein>
<evidence type="ECO:0000256" key="4">
    <source>
        <dbReference type="ARBA" id="ARBA00022490"/>
    </source>
</evidence>
<comment type="subcellular location">
    <subcellularLocation>
        <location evidence="1">Cytoplasm</location>
    </subcellularLocation>
</comment>
<keyword evidence="7" id="KW-0131">Cell cycle</keyword>
<name>A0AAU8DJP6_9ACTN</name>
<keyword evidence="4" id="KW-0963">Cytoplasm</keyword>
<evidence type="ECO:0000256" key="9">
    <source>
        <dbReference type="SAM" id="MobiDB-lite"/>
    </source>
</evidence>
<dbReference type="Gene3D" id="6.10.250.660">
    <property type="match status" value="1"/>
</dbReference>
<dbReference type="RefSeq" id="WP_353648032.1">
    <property type="nucleotide sequence ID" value="NZ_CP159218.1"/>
</dbReference>
<feature type="region of interest" description="Disordered" evidence="9">
    <location>
        <begin position="256"/>
        <end position="277"/>
    </location>
</feature>
<feature type="region of interest" description="Disordered" evidence="9">
    <location>
        <begin position="53"/>
        <end position="221"/>
    </location>
</feature>
<dbReference type="NCBIfam" id="TIGR03544">
    <property type="entry name" value="DivI1A_domain"/>
    <property type="match status" value="1"/>
</dbReference>
<comment type="similarity">
    <text evidence="2">Belongs to the DivIVA family.</text>
</comment>
<evidence type="ECO:0000313" key="10">
    <source>
        <dbReference type="EMBL" id="XCG62417.1"/>
    </source>
</evidence>
<dbReference type="AlphaFoldDB" id="A0AAU8DJP6"/>
<proteinExistence type="inferred from homology"/>
<dbReference type="PANTHER" id="PTHR35794">
    <property type="entry name" value="CELL DIVISION PROTEIN DIVIVA"/>
    <property type="match status" value="1"/>
</dbReference>
<organism evidence="10">
    <name type="scientific">Nakamurella sp. A5-74</name>
    <dbReference type="NCBI Taxonomy" id="3158264"/>
    <lineage>
        <taxon>Bacteria</taxon>
        <taxon>Bacillati</taxon>
        <taxon>Actinomycetota</taxon>
        <taxon>Actinomycetes</taxon>
        <taxon>Nakamurellales</taxon>
        <taxon>Nakamurellaceae</taxon>
        <taxon>Nakamurella</taxon>
    </lineage>
</organism>
<gene>
    <name evidence="10" type="ORF">ABLG96_14295</name>
</gene>
<accession>A0AAU8DJP6</accession>